<dbReference type="AlphaFoldDB" id="A0ABD1ZHD7"/>
<protein>
    <submittedName>
        <fullName evidence="1">Uncharacterized protein</fullName>
    </submittedName>
</protein>
<comment type="caution">
    <text evidence="1">The sequence shown here is derived from an EMBL/GenBank/DDBJ whole genome shotgun (WGS) entry which is preliminary data.</text>
</comment>
<organism evidence="1 2">
    <name type="scientific">Riccia fluitans</name>
    <dbReference type="NCBI Taxonomy" id="41844"/>
    <lineage>
        <taxon>Eukaryota</taxon>
        <taxon>Viridiplantae</taxon>
        <taxon>Streptophyta</taxon>
        <taxon>Embryophyta</taxon>
        <taxon>Marchantiophyta</taxon>
        <taxon>Marchantiopsida</taxon>
        <taxon>Marchantiidae</taxon>
        <taxon>Marchantiales</taxon>
        <taxon>Ricciaceae</taxon>
        <taxon>Riccia</taxon>
    </lineage>
</organism>
<accession>A0ABD1ZHD7</accession>
<proteinExistence type="predicted"/>
<reference evidence="1 2" key="1">
    <citation type="submission" date="2024-09" db="EMBL/GenBank/DDBJ databases">
        <title>Chromosome-scale assembly of Riccia fluitans.</title>
        <authorList>
            <person name="Paukszto L."/>
            <person name="Sawicki J."/>
            <person name="Karawczyk K."/>
            <person name="Piernik-Szablinska J."/>
            <person name="Szczecinska M."/>
            <person name="Mazdziarz M."/>
        </authorList>
    </citation>
    <scope>NUCLEOTIDE SEQUENCE [LARGE SCALE GENOMIC DNA]</scope>
    <source>
        <strain evidence="1">Rf_01</strain>
        <tissue evidence="1">Aerial parts of the thallus</tissue>
    </source>
</reference>
<keyword evidence="2" id="KW-1185">Reference proteome</keyword>
<name>A0ABD1ZHD7_9MARC</name>
<evidence type="ECO:0000313" key="2">
    <source>
        <dbReference type="Proteomes" id="UP001605036"/>
    </source>
</evidence>
<dbReference type="EMBL" id="JBHFFA010000001">
    <property type="protein sequence ID" value="KAL2650849.1"/>
    <property type="molecule type" value="Genomic_DNA"/>
</dbReference>
<evidence type="ECO:0000313" key="1">
    <source>
        <dbReference type="EMBL" id="KAL2650849.1"/>
    </source>
</evidence>
<sequence>MKRNGKKKKIGFWSLPVPNGRMLGILELLSVQMLDNLRIDEWDDIIFPDYFKRVTNVVSRKGICQESICNVVRDGLRADSANRILSHVGFTAVCKAVRLPSSKCSNKRTVFPLTFNAHASKIVEECNGYT</sequence>
<gene>
    <name evidence="1" type="ORF">R1flu_018977</name>
</gene>
<dbReference type="Proteomes" id="UP001605036">
    <property type="component" value="Unassembled WGS sequence"/>
</dbReference>